<dbReference type="InterPro" id="IPR005877">
    <property type="entry name" value="YSIRK_signal_dom"/>
</dbReference>
<dbReference type="Proteomes" id="UP000028022">
    <property type="component" value="Unassembled WGS sequence"/>
</dbReference>
<accession>A0A081QZ06</accession>
<evidence type="ECO:0000313" key="3">
    <source>
        <dbReference type="EMBL" id="KEQ48179.1"/>
    </source>
</evidence>
<organism evidence="3 4">
    <name type="scientific">Streptococcus mitis</name>
    <dbReference type="NCBI Taxonomy" id="28037"/>
    <lineage>
        <taxon>Bacteria</taxon>
        <taxon>Bacillati</taxon>
        <taxon>Bacillota</taxon>
        <taxon>Bacilli</taxon>
        <taxon>Lactobacillales</taxon>
        <taxon>Streptococcaceae</taxon>
        <taxon>Streptococcus</taxon>
        <taxon>Streptococcus mitis group</taxon>
    </lineage>
</organism>
<sequence>MKIGHQIMRFGIKKLSIGVVSVAVGFAFLAPTGISANEGSPVVKNETPLVVNATDSPTKLENTEKNRKRLL</sequence>
<dbReference type="Pfam" id="PF04650">
    <property type="entry name" value="YSIRK_signal"/>
    <property type="match status" value="1"/>
</dbReference>
<name>A0A081QZ06_STRMT</name>
<reference evidence="3 4" key="1">
    <citation type="submission" date="2014-05" db="EMBL/GenBank/DDBJ databases">
        <authorList>
            <person name="Daugherty S.C."/>
            <person name="Tallon L.J."/>
            <person name="Sadzewicz L."/>
            <person name="Kilian M."/>
            <person name="Tettelin H."/>
        </authorList>
    </citation>
    <scope>NUCLEOTIDE SEQUENCE [LARGE SCALE GENOMIC DNA]</scope>
    <source>
        <strain evidence="3 4">SK608</strain>
    </source>
</reference>
<feature type="domain" description="YSIRK Gram-positive signal peptide" evidence="2">
    <location>
        <begin position="8"/>
        <end position="25"/>
    </location>
</feature>
<evidence type="ECO:0000259" key="2">
    <source>
        <dbReference type="Pfam" id="PF04650"/>
    </source>
</evidence>
<dbReference type="EMBL" id="JPFZ01000009">
    <property type="protein sequence ID" value="KEQ48179.1"/>
    <property type="molecule type" value="Genomic_DNA"/>
</dbReference>
<dbReference type="AlphaFoldDB" id="A0A081QZ06"/>
<proteinExistence type="predicted"/>
<evidence type="ECO:0000256" key="1">
    <source>
        <dbReference type="ARBA" id="ARBA00022729"/>
    </source>
</evidence>
<gene>
    <name evidence="3" type="ORF">SK608_1274</name>
</gene>
<comment type="caution">
    <text evidence="3">The sequence shown here is derived from an EMBL/GenBank/DDBJ whole genome shotgun (WGS) entry which is preliminary data.</text>
</comment>
<dbReference type="NCBIfam" id="TIGR01168">
    <property type="entry name" value="YSIRK_signal"/>
    <property type="match status" value="1"/>
</dbReference>
<keyword evidence="1" id="KW-0732">Signal</keyword>
<protein>
    <recommendedName>
        <fullName evidence="2">YSIRK Gram-positive signal peptide domain-containing protein</fullName>
    </recommendedName>
</protein>
<evidence type="ECO:0000313" key="4">
    <source>
        <dbReference type="Proteomes" id="UP000028022"/>
    </source>
</evidence>